<dbReference type="Pfam" id="PF01900">
    <property type="entry name" value="RNase_P_Rpp14"/>
    <property type="match status" value="1"/>
</dbReference>
<dbReference type="GO" id="GO:0005730">
    <property type="term" value="C:nucleolus"/>
    <property type="evidence" value="ECO:0007669"/>
    <property type="project" value="TreeGrafter"/>
</dbReference>
<dbReference type="Proteomes" id="UP000219338">
    <property type="component" value="Unassembled WGS sequence"/>
</dbReference>
<dbReference type="OMA" id="IVRCPRA"/>
<evidence type="ECO:0000256" key="3">
    <source>
        <dbReference type="ARBA" id="ARBA00022694"/>
    </source>
</evidence>
<evidence type="ECO:0000313" key="6">
    <source>
        <dbReference type="EMBL" id="SJK99474.1"/>
    </source>
</evidence>
<keyword evidence="4" id="KW-0539">Nucleus</keyword>
<dbReference type="GO" id="GO:0004526">
    <property type="term" value="F:ribonuclease P activity"/>
    <property type="evidence" value="ECO:0007669"/>
    <property type="project" value="UniProtKB-EC"/>
</dbReference>
<proteinExistence type="inferred from homology"/>
<comment type="similarity">
    <text evidence="2 5">Belongs to the eukaryotic/archaeal RNase P protein component 2 family.</text>
</comment>
<evidence type="ECO:0000256" key="2">
    <source>
        <dbReference type="ARBA" id="ARBA00010800"/>
    </source>
</evidence>
<dbReference type="EC" id="3.1.26.5" evidence="5"/>
<dbReference type="Gene3D" id="3.30.70.3250">
    <property type="entry name" value="Ribonuclease P, Pop5 subunit"/>
    <property type="match status" value="1"/>
</dbReference>
<accession>A0A284QSM2</accession>
<dbReference type="InterPro" id="IPR038085">
    <property type="entry name" value="Rnp2-like_sf"/>
</dbReference>
<evidence type="ECO:0000256" key="5">
    <source>
        <dbReference type="PIRNR" id="PIRNR023803"/>
    </source>
</evidence>
<dbReference type="InterPro" id="IPR016819">
    <property type="entry name" value="RNase_P/MRP_POP5"/>
</dbReference>
<comment type="subcellular location">
    <subcellularLocation>
        <location evidence="1">Nucleus</location>
    </subcellularLocation>
</comment>
<keyword evidence="3 5" id="KW-0819">tRNA processing</keyword>
<sequence length="153" mass="17402">MVRFKNRWILVELIPVGEQQRAPTRLDAKQIWAALKESIQVHFGDVGWGSVSHSLTVKYFSPTTNICIIRVARDHHRVARGGITLLDSIDGIRIVPYVIDMSGTIKHAQLSTIEHNRKVIAQYRARVQTSGSYQDSYDEYLDASTKEIESLHD</sequence>
<dbReference type="STRING" id="47428.A0A284QSM2"/>
<evidence type="ECO:0000256" key="4">
    <source>
        <dbReference type="ARBA" id="ARBA00023242"/>
    </source>
</evidence>
<dbReference type="OrthoDB" id="24745at2759"/>
<dbReference type="GO" id="GO:0030681">
    <property type="term" value="C:multimeric ribonuclease P complex"/>
    <property type="evidence" value="ECO:0007669"/>
    <property type="project" value="TreeGrafter"/>
</dbReference>
<dbReference type="SUPFAM" id="SSF160350">
    <property type="entry name" value="Rnp2-like"/>
    <property type="match status" value="1"/>
</dbReference>
<gene>
    <name evidence="6" type="ORF">ARMOST_02776</name>
</gene>
<dbReference type="EMBL" id="FUEG01000002">
    <property type="protein sequence ID" value="SJK99474.1"/>
    <property type="molecule type" value="Genomic_DNA"/>
</dbReference>
<dbReference type="GO" id="GO:0000172">
    <property type="term" value="C:ribonuclease MRP complex"/>
    <property type="evidence" value="ECO:0007669"/>
    <property type="project" value="TreeGrafter"/>
</dbReference>
<dbReference type="PIRSF" id="PIRSF023803">
    <property type="entry name" value="Ribonuclease_P_prd"/>
    <property type="match status" value="1"/>
</dbReference>
<dbReference type="AlphaFoldDB" id="A0A284QSM2"/>
<name>A0A284QSM2_ARMOS</name>
<organism evidence="6 7">
    <name type="scientific">Armillaria ostoyae</name>
    <name type="common">Armillaria root rot fungus</name>
    <dbReference type="NCBI Taxonomy" id="47428"/>
    <lineage>
        <taxon>Eukaryota</taxon>
        <taxon>Fungi</taxon>
        <taxon>Dikarya</taxon>
        <taxon>Basidiomycota</taxon>
        <taxon>Agaricomycotina</taxon>
        <taxon>Agaricomycetes</taxon>
        <taxon>Agaricomycetidae</taxon>
        <taxon>Agaricales</taxon>
        <taxon>Marasmiineae</taxon>
        <taxon>Physalacriaceae</taxon>
        <taxon>Armillaria</taxon>
    </lineage>
</organism>
<evidence type="ECO:0000256" key="1">
    <source>
        <dbReference type="ARBA" id="ARBA00004123"/>
    </source>
</evidence>
<dbReference type="PANTHER" id="PTHR15441:SF2">
    <property type="entry name" value="RIBONUCLEASE P_MRP PROTEIN SUBUNIT POP5"/>
    <property type="match status" value="1"/>
</dbReference>
<evidence type="ECO:0000313" key="7">
    <source>
        <dbReference type="Proteomes" id="UP000219338"/>
    </source>
</evidence>
<dbReference type="GO" id="GO:0001682">
    <property type="term" value="P:tRNA 5'-leader removal"/>
    <property type="evidence" value="ECO:0007669"/>
    <property type="project" value="InterPro"/>
</dbReference>
<reference evidence="7" key="1">
    <citation type="journal article" date="2017" name="Nat. Ecol. Evol.">
        <title>Genome expansion and lineage-specific genetic innovations in the forest pathogenic fungi Armillaria.</title>
        <authorList>
            <person name="Sipos G."/>
            <person name="Prasanna A.N."/>
            <person name="Walter M.C."/>
            <person name="O'Connor E."/>
            <person name="Balint B."/>
            <person name="Krizsan K."/>
            <person name="Kiss B."/>
            <person name="Hess J."/>
            <person name="Varga T."/>
            <person name="Slot J."/>
            <person name="Riley R."/>
            <person name="Boka B."/>
            <person name="Rigling D."/>
            <person name="Barry K."/>
            <person name="Lee J."/>
            <person name="Mihaltcheva S."/>
            <person name="LaButti K."/>
            <person name="Lipzen A."/>
            <person name="Waldron R."/>
            <person name="Moloney N.M."/>
            <person name="Sperisen C."/>
            <person name="Kredics L."/>
            <person name="Vagvoelgyi C."/>
            <person name="Patrignani A."/>
            <person name="Fitzpatrick D."/>
            <person name="Nagy I."/>
            <person name="Doyle S."/>
            <person name="Anderson J.B."/>
            <person name="Grigoriev I.V."/>
            <person name="Gueldener U."/>
            <person name="Muensterkoetter M."/>
            <person name="Nagy L.G."/>
        </authorList>
    </citation>
    <scope>NUCLEOTIDE SEQUENCE [LARGE SCALE GENOMIC DNA]</scope>
    <source>
        <strain evidence="7">C18/9</strain>
    </source>
</reference>
<protein>
    <recommendedName>
        <fullName evidence="5">Ribonuclease P/MRP protein subunit POP5</fullName>
        <ecNumber evidence="5">3.1.26.5</ecNumber>
    </recommendedName>
</protein>
<dbReference type="InterPro" id="IPR002759">
    <property type="entry name" value="Pop5/Rpp14/Rnp2-like"/>
</dbReference>
<dbReference type="PANTHER" id="PTHR15441">
    <property type="entry name" value="RIBONUCLEASE P PROTEIN SUBUNIT P14"/>
    <property type="match status" value="1"/>
</dbReference>
<comment type="catalytic activity">
    <reaction evidence="5">
        <text>Endonucleolytic cleavage of RNA, removing 5'-extranucleotides from tRNA precursor.</text>
        <dbReference type="EC" id="3.1.26.5"/>
    </reaction>
</comment>
<comment type="function">
    <text evidence="5">Component of ribonuclease P, a protein complex that generates mature tRNA molecules by cleaving their 5'-ends.</text>
</comment>
<keyword evidence="7" id="KW-1185">Reference proteome</keyword>
<dbReference type="GO" id="GO:0033204">
    <property type="term" value="F:ribonuclease P RNA binding"/>
    <property type="evidence" value="ECO:0007669"/>
    <property type="project" value="InterPro"/>
</dbReference>